<dbReference type="Gene3D" id="3.30.70.1060">
    <property type="entry name" value="Dimeric alpha+beta barrel"/>
    <property type="match status" value="1"/>
</dbReference>
<dbReference type="InterPro" id="IPR005545">
    <property type="entry name" value="YCII"/>
</dbReference>
<proteinExistence type="inferred from homology"/>
<gene>
    <name evidence="3" type="ORF">B1H20_10925</name>
</gene>
<dbReference type="SUPFAM" id="SSF54909">
    <property type="entry name" value="Dimeric alpha+beta barrel"/>
    <property type="match status" value="1"/>
</dbReference>
<organism evidence="3 4">
    <name type="scientific">Streptomyces violaceoruber</name>
    <dbReference type="NCBI Taxonomy" id="1935"/>
    <lineage>
        <taxon>Bacteria</taxon>
        <taxon>Bacillati</taxon>
        <taxon>Actinomycetota</taxon>
        <taxon>Actinomycetes</taxon>
        <taxon>Kitasatosporales</taxon>
        <taxon>Streptomycetaceae</taxon>
        <taxon>Streptomyces</taxon>
        <taxon>Streptomyces violaceoruber group</taxon>
    </lineage>
</organism>
<dbReference type="KEGG" id="svu:B1H20_10925"/>
<evidence type="ECO:0000256" key="1">
    <source>
        <dbReference type="ARBA" id="ARBA00007689"/>
    </source>
</evidence>
<dbReference type="EMBL" id="CP020570">
    <property type="protein sequence ID" value="ARF61862.1"/>
    <property type="molecule type" value="Genomic_DNA"/>
</dbReference>
<accession>A0A1V0UAA1</accession>
<dbReference type="InterPro" id="IPR011008">
    <property type="entry name" value="Dimeric_a/b-barrel"/>
</dbReference>
<dbReference type="OrthoDB" id="460439at2"/>
<dbReference type="InterPro" id="IPR051807">
    <property type="entry name" value="Sec-metab_biosynth-assoc"/>
</dbReference>
<evidence type="ECO:0000259" key="2">
    <source>
        <dbReference type="Pfam" id="PF03795"/>
    </source>
</evidence>
<dbReference type="Proteomes" id="UP000192445">
    <property type="component" value="Chromosome"/>
</dbReference>
<dbReference type="PANTHER" id="PTHR33606">
    <property type="entry name" value="PROTEIN YCII"/>
    <property type="match status" value="1"/>
</dbReference>
<dbReference type="STRING" id="1935.B1H20_10925"/>
<evidence type="ECO:0000313" key="3">
    <source>
        <dbReference type="EMBL" id="ARF61862.1"/>
    </source>
</evidence>
<name>A0A1V0UAA1_STRVN</name>
<dbReference type="PANTHER" id="PTHR33606:SF3">
    <property type="entry name" value="PROTEIN YCII"/>
    <property type="match status" value="1"/>
</dbReference>
<protein>
    <recommendedName>
        <fullName evidence="2">YCII-related domain-containing protein</fullName>
    </recommendedName>
</protein>
<reference evidence="3 4" key="1">
    <citation type="submission" date="2017-03" db="EMBL/GenBank/DDBJ databases">
        <title>Complete Genome Sequence of a natural compounds producer, Streptomyces violaceus S21.</title>
        <authorList>
            <person name="Zhong C."/>
            <person name="Zhao Z."/>
            <person name="Fu J."/>
            <person name="Zong G."/>
            <person name="Qin R."/>
            <person name="Cao G."/>
        </authorList>
    </citation>
    <scope>NUCLEOTIDE SEQUENCE [LARGE SCALE GENOMIC DNA]</scope>
    <source>
        <strain evidence="3 4">S21</strain>
    </source>
</reference>
<feature type="domain" description="YCII-related" evidence="2">
    <location>
        <begin position="1"/>
        <end position="85"/>
    </location>
</feature>
<dbReference type="AlphaFoldDB" id="A0A1V0UAA1"/>
<dbReference type="RefSeq" id="WP_030296415.1">
    <property type="nucleotide sequence ID" value="NZ_CP020570.1"/>
</dbReference>
<sequence>MPFYVYAQDQPGVADQLMELCEEHWSYMDRFDDRLILRGPTVSDDGEEHTGSVHVVNLADRAEAERFARDEPFWKAGLYRDLLVVAAEVLLSRAPAADVPYTLVTARWPLPADAEGDTAHDAGERRDLLGAEPDGRLVFVAALADDEGAGTTGAVAAVRALPDEARELVRPFAERLAGGRPATLTAQRWERGGRN</sequence>
<evidence type="ECO:0000313" key="4">
    <source>
        <dbReference type="Proteomes" id="UP000192445"/>
    </source>
</evidence>
<comment type="similarity">
    <text evidence="1">Belongs to the YciI family.</text>
</comment>
<dbReference type="Pfam" id="PF03795">
    <property type="entry name" value="YCII"/>
    <property type="match status" value="1"/>
</dbReference>